<name>A0A9D1EWY2_9BACT</name>
<evidence type="ECO:0000313" key="1">
    <source>
        <dbReference type="EMBL" id="HIS35410.1"/>
    </source>
</evidence>
<comment type="caution">
    <text evidence="1">The sequence shown here is derived from an EMBL/GenBank/DDBJ whole genome shotgun (WGS) entry which is preliminary data.</text>
</comment>
<proteinExistence type="predicted"/>
<dbReference type="AlphaFoldDB" id="A0A9D1EWY2"/>
<dbReference type="Proteomes" id="UP000823928">
    <property type="component" value="Unassembled WGS sequence"/>
</dbReference>
<gene>
    <name evidence="1" type="ORF">IAC10_02100</name>
</gene>
<reference evidence="1" key="1">
    <citation type="submission" date="2020-10" db="EMBL/GenBank/DDBJ databases">
        <authorList>
            <person name="Gilroy R."/>
        </authorList>
    </citation>
    <scope>NUCLEOTIDE SEQUENCE</scope>
    <source>
        <strain evidence="1">6276</strain>
    </source>
</reference>
<dbReference type="EMBL" id="DVIU01000043">
    <property type="protein sequence ID" value="HIS35410.1"/>
    <property type="molecule type" value="Genomic_DNA"/>
</dbReference>
<evidence type="ECO:0000313" key="2">
    <source>
        <dbReference type="Proteomes" id="UP000823928"/>
    </source>
</evidence>
<accession>A0A9D1EWY2</accession>
<sequence>MNHILLITNENKIIETFPEKLILLRESDELSYCDYNDAPDIVFSDKPDIVIIHEHSDKQKTLNLIKYIKTQTESVLLLIDKYDRDFILSAYDDGIDDYFLVNSDPSEISIRTVNCIKKDSLKKTIKRYADYLKQYEILDNEDEFISSKSSQQIIDRELQKRNFAKGALMVIAPDEAGKVTYSSSKIALAIKKSVRFSDIILHSSGTKMFILIYEGGISGAVTILDKIKQELNGEISIKAGICEITSNKFAVLEKHVQCALSESLLSGQELVIYSQDNNQQDENWLEPPKEKNYKLFKNAFNKKLEKVIAPVFYRLQKSWEEKLFNTKVEQYTDENQSIFRLTNPKQTSLLKIVYPGFAKVIVYITHEGLDSPENSEISLALNQINNKEITNIVENFIREFKSTIE</sequence>
<organism evidence="1 2">
    <name type="scientific">Candidatus Scatousia excrementigallinarum</name>
    <dbReference type="NCBI Taxonomy" id="2840935"/>
    <lineage>
        <taxon>Bacteria</taxon>
        <taxon>Candidatus Scatousia</taxon>
    </lineage>
</organism>
<protein>
    <submittedName>
        <fullName evidence="1">Uncharacterized protein</fullName>
    </submittedName>
</protein>
<reference evidence="1" key="2">
    <citation type="journal article" date="2021" name="PeerJ">
        <title>Extensive microbial diversity within the chicken gut microbiome revealed by metagenomics and culture.</title>
        <authorList>
            <person name="Gilroy R."/>
            <person name="Ravi A."/>
            <person name="Getino M."/>
            <person name="Pursley I."/>
            <person name="Horton D.L."/>
            <person name="Alikhan N.F."/>
            <person name="Baker D."/>
            <person name="Gharbi K."/>
            <person name="Hall N."/>
            <person name="Watson M."/>
            <person name="Adriaenssens E.M."/>
            <person name="Foster-Nyarko E."/>
            <person name="Jarju S."/>
            <person name="Secka A."/>
            <person name="Antonio M."/>
            <person name="Oren A."/>
            <person name="Chaudhuri R.R."/>
            <person name="La Ragione R."/>
            <person name="Hildebrand F."/>
            <person name="Pallen M.J."/>
        </authorList>
    </citation>
    <scope>NUCLEOTIDE SEQUENCE</scope>
    <source>
        <strain evidence="1">6276</strain>
    </source>
</reference>